<organism evidence="1 2">
    <name type="scientific">Nitrincola nitratireducens</name>
    <dbReference type="NCBI Taxonomy" id="1229521"/>
    <lineage>
        <taxon>Bacteria</taxon>
        <taxon>Pseudomonadati</taxon>
        <taxon>Pseudomonadota</taxon>
        <taxon>Gammaproteobacteria</taxon>
        <taxon>Oceanospirillales</taxon>
        <taxon>Oceanospirillaceae</taxon>
        <taxon>Nitrincola</taxon>
    </lineage>
</organism>
<proteinExistence type="predicted"/>
<sequence length="36" mass="4270">MRRLAAETRSGYKRNEYQMLLIIIINTDSIYVKPVL</sequence>
<name>W9UQU4_9GAMM</name>
<keyword evidence="2" id="KW-1185">Reference proteome</keyword>
<dbReference type="EMBL" id="AONB01000024">
    <property type="protein sequence ID" value="EXJ09449.1"/>
    <property type="molecule type" value="Genomic_DNA"/>
</dbReference>
<dbReference type="STRING" id="1229521.D791_03608"/>
<reference evidence="2" key="1">
    <citation type="submission" date="2012-11" db="EMBL/GenBank/DDBJ databases">
        <authorList>
            <person name="Singh A."/>
            <person name="Pinnaka A.K."/>
            <person name="Vaidya B."/>
        </authorList>
    </citation>
    <scope>NUCLEOTIDE SEQUENCE [LARGE SCALE GENOMIC DNA]</scope>
    <source>
        <strain evidence="2">AK23</strain>
    </source>
</reference>
<dbReference type="AlphaFoldDB" id="W9UQU4"/>
<dbReference type="Proteomes" id="UP000019464">
    <property type="component" value="Unassembled WGS sequence"/>
</dbReference>
<protein>
    <submittedName>
        <fullName evidence="1">Uncharacterized protein</fullName>
    </submittedName>
</protein>
<reference evidence="1 2" key="2">
    <citation type="journal article" date="2015" name="Syst. Appl. Microbiol.">
        <title>Nitrincola nitratireducens sp. nov. isolated from a haloalkaline crater lake.</title>
        <authorList>
            <person name="Singh A."/>
            <person name="Vaidya B."/>
            <person name="Tanuku N.R."/>
            <person name="Pinnaka A.K."/>
        </authorList>
    </citation>
    <scope>NUCLEOTIDE SEQUENCE [LARGE SCALE GENOMIC DNA]</scope>
    <source>
        <strain evidence="1 2">AK23</strain>
    </source>
</reference>
<accession>W9UQU4</accession>
<gene>
    <name evidence="1" type="ORF">D791_03608</name>
</gene>
<evidence type="ECO:0000313" key="1">
    <source>
        <dbReference type="EMBL" id="EXJ09449.1"/>
    </source>
</evidence>
<evidence type="ECO:0000313" key="2">
    <source>
        <dbReference type="Proteomes" id="UP000019464"/>
    </source>
</evidence>
<comment type="caution">
    <text evidence="1">The sequence shown here is derived from an EMBL/GenBank/DDBJ whole genome shotgun (WGS) entry which is preliminary data.</text>
</comment>